<evidence type="ECO:0000256" key="1">
    <source>
        <dbReference type="SAM" id="MobiDB-lite"/>
    </source>
</evidence>
<organism evidence="2">
    <name type="scientific">viral metagenome</name>
    <dbReference type="NCBI Taxonomy" id="1070528"/>
    <lineage>
        <taxon>unclassified sequences</taxon>
        <taxon>metagenomes</taxon>
        <taxon>organismal metagenomes</taxon>
    </lineage>
</organism>
<sequence length="220" mass="23935">MADDIKRVVYDVPAVPVRNTRRRTRQGPASKPKPVAVPKIPVAQAAGAAVGTASAVPRPMLSTTTAVGGSKKRDPVAAIVAAGPTKKPIVKVALPYNNSPAAAVATPPKPKTAPPAVKIVHKPVQTRRVEPVNKVKINPEKRKNTTLKRKFSEKKVVVKIESASKVRKTRDAIRRKVANMKIEEVSEKLRARGLTRPNAKVPEEMQRNMLIDVMMFPVHV</sequence>
<protein>
    <submittedName>
        <fullName evidence="2">Uncharacterized protein</fullName>
    </submittedName>
</protein>
<proteinExistence type="predicted"/>
<feature type="compositionally biased region" description="Low complexity" evidence="1">
    <location>
        <begin position="28"/>
        <end position="38"/>
    </location>
</feature>
<feature type="region of interest" description="Disordered" evidence="1">
    <location>
        <begin position="16"/>
        <end position="38"/>
    </location>
</feature>
<evidence type="ECO:0000313" key="2">
    <source>
        <dbReference type="EMBL" id="QHT19253.1"/>
    </source>
</evidence>
<accession>A0A6C0DST8</accession>
<dbReference type="AlphaFoldDB" id="A0A6C0DST8"/>
<reference evidence="2" key="1">
    <citation type="journal article" date="2020" name="Nature">
        <title>Giant virus diversity and host interactions through global metagenomics.</title>
        <authorList>
            <person name="Schulz F."/>
            <person name="Roux S."/>
            <person name="Paez-Espino D."/>
            <person name="Jungbluth S."/>
            <person name="Walsh D.A."/>
            <person name="Denef V.J."/>
            <person name="McMahon K.D."/>
            <person name="Konstantinidis K.T."/>
            <person name="Eloe-Fadrosh E.A."/>
            <person name="Kyrpides N.C."/>
            <person name="Woyke T."/>
        </authorList>
    </citation>
    <scope>NUCLEOTIDE SEQUENCE</scope>
    <source>
        <strain evidence="2">GVMAG-M-3300023174-57</strain>
    </source>
</reference>
<dbReference type="EMBL" id="MN739664">
    <property type="protein sequence ID" value="QHT19253.1"/>
    <property type="molecule type" value="Genomic_DNA"/>
</dbReference>
<name>A0A6C0DST8_9ZZZZ</name>